<evidence type="ECO:0000313" key="3">
    <source>
        <dbReference type="Proteomes" id="UP000305675"/>
    </source>
</evidence>
<dbReference type="InterPro" id="IPR036280">
    <property type="entry name" value="Multihaem_cyt_sf"/>
</dbReference>
<organism evidence="2 3">
    <name type="scientific">Ferrimonas aestuarii</name>
    <dbReference type="NCBI Taxonomy" id="2569539"/>
    <lineage>
        <taxon>Bacteria</taxon>
        <taxon>Pseudomonadati</taxon>
        <taxon>Pseudomonadota</taxon>
        <taxon>Gammaproteobacteria</taxon>
        <taxon>Alteromonadales</taxon>
        <taxon>Ferrimonadaceae</taxon>
        <taxon>Ferrimonas</taxon>
    </lineage>
</organism>
<comment type="caution">
    <text evidence="2">The sequence shown here is derived from an EMBL/GenBank/DDBJ whole genome shotgun (WGS) entry which is preliminary data.</text>
</comment>
<dbReference type="EMBL" id="SWCJ01000002">
    <property type="protein sequence ID" value="TKB57400.1"/>
    <property type="molecule type" value="Genomic_DNA"/>
</dbReference>
<keyword evidence="3" id="KW-1185">Reference proteome</keyword>
<protein>
    <submittedName>
        <fullName evidence="2">Cytochrome C</fullName>
    </submittedName>
</protein>
<name>A0A4U1BRK0_9GAMM</name>
<dbReference type="OrthoDB" id="6397224at2"/>
<feature type="signal peptide" evidence="1">
    <location>
        <begin position="1"/>
        <end position="29"/>
    </location>
</feature>
<dbReference type="AlphaFoldDB" id="A0A4U1BRK0"/>
<reference evidence="2 3" key="1">
    <citation type="submission" date="2019-04" db="EMBL/GenBank/DDBJ databases">
        <authorList>
            <person name="Hwang J.C."/>
        </authorList>
    </citation>
    <scope>NUCLEOTIDE SEQUENCE [LARGE SCALE GENOMIC DNA]</scope>
    <source>
        <strain evidence="2 3">IMCC35002</strain>
    </source>
</reference>
<accession>A0A4U1BRK0</accession>
<dbReference type="Proteomes" id="UP000305675">
    <property type="component" value="Unassembled WGS sequence"/>
</dbReference>
<dbReference type="SUPFAM" id="SSF48695">
    <property type="entry name" value="Multiheme cytochromes"/>
    <property type="match status" value="1"/>
</dbReference>
<gene>
    <name evidence="2" type="ORF">FCL42_03755</name>
</gene>
<dbReference type="RefSeq" id="WP_136862046.1">
    <property type="nucleotide sequence ID" value="NZ_SWCJ01000002.1"/>
</dbReference>
<feature type="chain" id="PRO_5020433597" evidence="1">
    <location>
        <begin position="30"/>
        <end position="266"/>
    </location>
</feature>
<evidence type="ECO:0000256" key="1">
    <source>
        <dbReference type="SAM" id="SignalP"/>
    </source>
</evidence>
<sequence length="266" mass="28330">MDRRNALKNIIGMTTCAAGAAVVPNMVLAAEESWQFAPEDANTLAWTKVDPMEVAKISYQEAVRTKGCMYQVFHALVTAQAQAGGPDADKFAAIPTALSMYGSGGIYGLGTVCGNNNAAGMFFKLISINGNKPSSMEKVSAYYQNTMLPYNDAEFLTALGVSQADFDANVVVQTKAESLLCHASLTRWCEASGKAVATKGMRCQLLSASIAYHIAEILNQELETGDVSDLPGYENVSQCVMCHTKAEDSMGTSVMAGMECDTCHGN</sequence>
<proteinExistence type="predicted"/>
<evidence type="ECO:0000313" key="2">
    <source>
        <dbReference type="EMBL" id="TKB57400.1"/>
    </source>
</evidence>
<keyword evidence="1" id="KW-0732">Signal</keyword>